<evidence type="ECO:0000313" key="18">
    <source>
        <dbReference type="EMBL" id="KAJ3839427.1"/>
    </source>
</evidence>
<dbReference type="GO" id="GO:0003993">
    <property type="term" value="F:acid phosphatase activity"/>
    <property type="evidence" value="ECO:0007669"/>
    <property type="project" value="TreeGrafter"/>
</dbReference>
<comment type="subunit">
    <text evidence="2">Monomer.</text>
</comment>
<evidence type="ECO:0000256" key="15">
    <source>
        <dbReference type="ARBA" id="ARBA00044262"/>
    </source>
</evidence>
<dbReference type="PIRSF" id="PIRSF000894">
    <property type="entry name" value="Acid_phosphatase"/>
    <property type="match status" value="1"/>
</dbReference>
<keyword evidence="6" id="KW-0325">Glycoprotein</keyword>
<gene>
    <name evidence="18" type="ORF">F5878DRAFT_120596</name>
</gene>
<evidence type="ECO:0000256" key="11">
    <source>
        <dbReference type="ARBA" id="ARBA00043721"/>
    </source>
</evidence>
<feature type="disulfide bond" evidence="17">
    <location>
        <begin position="438"/>
        <end position="445"/>
    </location>
</feature>
<dbReference type="Gene3D" id="3.40.50.1240">
    <property type="entry name" value="Phosphoglycerate mutase-like"/>
    <property type="match status" value="1"/>
</dbReference>
<sequence length="488" mass="54419">MDSRLPSIQIFLLLSSLAALLFFALVSPIASLQPSTIILPQASVRVGQNASRPYRLQESWGPYSPYFSVDPYQDPPSGCVIVQVNILQRHGARYPTAGPAEIMALAVSKLQQVERYHDMRLGFIRNYTFDLGIDELVPSGATQSRLAGAEAFDRYKYLVSEDLIPFVRASSANRVVMSAQNWTRGFSAASNFEYNPMLSVIFDSHSNDTLHNYCPAIGSSENITQTWIEMYAKPIAERLNAAAPGANLSTNEVHHLMELCAFDSAVIEGISKWCGLFDKEEWEGFEYAKDLDKYYGTGYGQELGPVEGVGYINELIARLTSSPVHDATQTNTTLDSSPITFPLNRTIYVDFTHDNQLVAIFSAMGLFRQQDPLDPTNPHSNGPNRTWVVSQLTPFAGRMVVEKMLCPSRKADRESDIHELEEFVRILVNDAVQPLDFCSGNEGLCTLQNFVKSQGYAISGGDDDWTKCFEVVEKSQERPVRRPRIISP</sequence>
<comment type="catalytic activity">
    <reaction evidence="9">
        <text>1D-myo-inositol 1,2,5,6-tetrakisphosphate + H2O = 1D-myo-inositol 1,2,6-trisphosphate + phosphate</text>
        <dbReference type="Rhea" id="RHEA:77119"/>
        <dbReference type="ChEBI" id="CHEBI:15377"/>
        <dbReference type="ChEBI" id="CHEBI:43474"/>
        <dbReference type="ChEBI" id="CHEBI:195535"/>
        <dbReference type="ChEBI" id="CHEBI:195537"/>
    </reaction>
    <physiologicalReaction direction="left-to-right" evidence="9">
        <dbReference type="Rhea" id="RHEA:77120"/>
    </physiologicalReaction>
</comment>
<feature type="disulfide bond" evidence="17">
    <location>
        <begin position="260"/>
        <end position="274"/>
    </location>
</feature>
<dbReference type="InterPro" id="IPR016274">
    <property type="entry name" value="Histidine_acid_Pase_euk"/>
</dbReference>
<protein>
    <recommendedName>
        <fullName evidence="14">Phytase A</fullName>
    </recommendedName>
    <alternativeName>
        <fullName evidence="15">Histidine acid phosphatase phyA</fullName>
    </alternativeName>
    <alternativeName>
        <fullName evidence="8">Myo-inositol hexakisphosphate phosphohydrolase A</fullName>
    </alternativeName>
    <alternativeName>
        <fullName evidence="7">Myo-inositol-hexaphosphate 3-phosphohydrolase A</fullName>
    </alternativeName>
</protein>
<evidence type="ECO:0000256" key="1">
    <source>
        <dbReference type="ARBA" id="ARBA00004613"/>
    </source>
</evidence>
<evidence type="ECO:0000256" key="10">
    <source>
        <dbReference type="ARBA" id="ARBA00043675"/>
    </source>
</evidence>
<dbReference type="CDD" id="cd07061">
    <property type="entry name" value="HP_HAP_like"/>
    <property type="match status" value="1"/>
</dbReference>
<comment type="caution">
    <text evidence="18">The sequence shown here is derived from an EMBL/GenBank/DDBJ whole genome shotgun (WGS) entry which is preliminary data.</text>
</comment>
<comment type="catalytic activity">
    <reaction evidence="13">
        <text>1D-myo-inositol hexakisphosphate + H2O = 1D-myo-inositol 1,2,4,5,6-pentakisphosphate + phosphate</text>
        <dbReference type="Rhea" id="RHEA:16989"/>
        <dbReference type="ChEBI" id="CHEBI:15377"/>
        <dbReference type="ChEBI" id="CHEBI:43474"/>
        <dbReference type="ChEBI" id="CHEBI:57798"/>
        <dbReference type="ChEBI" id="CHEBI:58130"/>
        <dbReference type="EC" id="3.1.3.8"/>
    </reaction>
    <physiologicalReaction direction="left-to-right" evidence="13">
        <dbReference type="Rhea" id="RHEA:16990"/>
    </physiologicalReaction>
</comment>
<dbReference type="EMBL" id="MU806128">
    <property type="protein sequence ID" value="KAJ3839427.1"/>
    <property type="molecule type" value="Genomic_DNA"/>
</dbReference>
<dbReference type="PROSITE" id="PS00616">
    <property type="entry name" value="HIS_ACID_PHOSPHAT_1"/>
    <property type="match status" value="1"/>
</dbReference>
<feature type="active site" description="Proton donor" evidence="16">
    <location>
        <position position="354"/>
    </location>
</feature>
<evidence type="ECO:0000256" key="8">
    <source>
        <dbReference type="ARBA" id="ARBA00042300"/>
    </source>
</evidence>
<comment type="subcellular location">
    <subcellularLocation>
        <location evidence="1">Secreted</location>
    </subcellularLocation>
</comment>
<comment type="catalytic activity">
    <reaction evidence="12">
        <text>1D-myo-inositol 1,2,4,5,6-pentakisphosphate + H2O = 1D-myo-inositol 1,2,5,6-tetrakisphosphate + phosphate</text>
        <dbReference type="Rhea" id="RHEA:77115"/>
        <dbReference type="ChEBI" id="CHEBI:15377"/>
        <dbReference type="ChEBI" id="CHEBI:43474"/>
        <dbReference type="ChEBI" id="CHEBI:57798"/>
        <dbReference type="ChEBI" id="CHEBI:195535"/>
    </reaction>
    <physiologicalReaction direction="left-to-right" evidence="12">
        <dbReference type="Rhea" id="RHEA:77116"/>
    </physiologicalReaction>
</comment>
<evidence type="ECO:0000256" key="13">
    <source>
        <dbReference type="ARBA" id="ARBA00043788"/>
    </source>
</evidence>
<name>A0AA38UF38_9AGAR</name>
<proteinExistence type="predicted"/>
<keyword evidence="4" id="KW-0378">Hydrolase</keyword>
<feature type="active site" description="Nucleophile" evidence="16">
    <location>
        <position position="90"/>
    </location>
</feature>
<dbReference type="InterPro" id="IPR000560">
    <property type="entry name" value="His_Pase_clade-2"/>
</dbReference>
<evidence type="ECO:0000256" key="7">
    <source>
        <dbReference type="ARBA" id="ARBA00041857"/>
    </source>
</evidence>
<comment type="catalytic activity">
    <reaction evidence="11">
        <text>1D-myo-inositol 1,2,6-trisphosphate + H2O = 1D-myo-inositol 1,2-bisphosphate + phosphate</text>
        <dbReference type="Rhea" id="RHEA:77131"/>
        <dbReference type="ChEBI" id="CHEBI:15377"/>
        <dbReference type="ChEBI" id="CHEBI:43474"/>
        <dbReference type="ChEBI" id="CHEBI:195537"/>
        <dbReference type="ChEBI" id="CHEBI:195539"/>
    </reaction>
    <physiologicalReaction direction="left-to-right" evidence="11">
        <dbReference type="Rhea" id="RHEA:77132"/>
    </physiologicalReaction>
</comment>
<dbReference type="Proteomes" id="UP001163846">
    <property type="component" value="Unassembled WGS sequence"/>
</dbReference>
<dbReference type="InterPro" id="IPR029033">
    <property type="entry name" value="His_PPase_superfam"/>
</dbReference>
<evidence type="ECO:0000256" key="3">
    <source>
        <dbReference type="ARBA" id="ARBA00022525"/>
    </source>
</evidence>
<evidence type="ECO:0000256" key="9">
    <source>
        <dbReference type="ARBA" id="ARBA00043670"/>
    </source>
</evidence>
<evidence type="ECO:0000256" key="16">
    <source>
        <dbReference type="PIRSR" id="PIRSR000894-1"/>
    </source>
</evidence>
<evidence type="ECO:0000256" key="5">
    <source>
        <dbReference type="ARBA" id="ARBA00023157"/>
    </source>
</evidence>
<dbReference type="PROSITE" id="PS00778">
    <property type="entry name" value="HIS_ACID_PHOSPHAT_2"/>
    <property type="match status" value="1"/>
</dbReference>
<evidence type="ECO:0000256" key="14">
    <source>
        <dbReference type="ARBA" id="ARBA00044106"/>
    </source>
</evidence>
<evidence type="ECO:0000256" key="12">
    <source>
        <dbReference type="ARBA" id="ARBA00043748"/>
    </source>
</evidence>
<comment type="catalytic activity">
    <reaction evidence="10">
        <text>1D-myo-inositol 1,2-bisphosphate + H2O = 1D-myo-inositol 2-phosphate + phosphate</text>
        <dbReference type="Rhea" id="RHEA:77135"/>
        <dbReference type="ChEBI" id="CHEBI:15377"/>
        <dbReference type="ChEBI" id="CHEBI:43474"/>
        <dbReference type="ChEBI" id="CHEBI:84142"/>
        <dbReference type="ChEBI" id="CHEBI:195539"/>
    </reaction>
    <physiologicalReaction direction="left-to-right" evidence="10">
        <dbReference type="Rhea" id="RHEA:77136"/>
    </physiologicalReaction>
</comment>
<dbReference type="PANTHER" id="PTHR20963">
    <property type="entry name" value="MULTIPLE INOSITOL POLYPHOSPHATE PHOSPHATASE-RELATED"/>
    <property type="match status" value="1"/>
</dbReference>
<dbReference type="AlphaFoldDB" id="A0AA38UF38"/>
<organism evidence="18 19">
    <name type="scientific">Lentinula raphanica</name>
    <dbReference type="NCBI Taxonomy" id="153919"/>
    <lineage>
        <taxon>Eukaryota</taxon>
        <taxon>Fungi</taxon>
        <taxon>Dikarya</taxon>
        <taxon>Basidiomycota</taxon>
        <taxon>Agaricomycotina</taxon>
        <taxon>Agaricomycetes</taxon>
        <taxon>Agaricomycetidae</taxon>
        <taxon>Agaricales</taxon>
        <taxon>Marasmiineae</taxon>
        <taxon>Omphalotaceae</taxon>
        <taxon>Lentinula</taxon>
    </lineage>
</organism>
<evidence type="ECO:0000256" key="4">
    <source>
        <dbReference type="ARBA" id="ARBA00022801"/>
    </source>
</evidence>
<reference evidence="18" key="1">
    <citation type="submission" date="2022-08" db="EMBL/GenBank/DDBJ databases">
        <authorList>
            <consortium name="DOE Joint Genome Institute"/>
            <person name="Min B."/>
            <person name="Riley R."/>
            <person name="Sierra-Patev S."/>
            <person name="Naranjo-Ortiz M."/>
            <person name="Looney B."/>
            <person name="Konkel Z."/>
            <person name="Slot J.C."/>
            <person name="Sakamoto Y."/>
            <person name="Steenwyk J.L."/>
            <person name="Rokas A."/>
            <person name="Carro J."/>
            <person name="Camarero S."/>
            <person name="Ferreira P."/>
            <person name="Molpeceres G."/>
            <person name="Ruiz-Duenas F.J."/>
            <person name="Serrano A."/>
            <person name="Henrissat B."/>
            <person name="Drula E."/>
            <person name="Hughes K.W."/>
            <person name="Mata J.L."/>
            <person name="Ishikawa N.K."/>
            <person name="Vargas-Isla R."/>
            <person name="Ushijima S."/>
            <person name="Smith C.A."/>
            <person name="Ahrendt S."/>
            <person name="Andreopoulos W."/>
            <person name="He G."/>
            <person name="Labutti K."/>
            <person name="Lipzen A."/>
            <person name="Ng V."/>
            <person name="Sandor L."/>
            <person name="Barry K."/>
            <person name="Martinez A.T."/>
            <person name="Xiao Y."/>
            <person name="Gibbons J.G."/>
            <person name="Terashima K."/>
            <person name="Hibbett D.S."/>
            <person name="Grigoriev I.V."/>
        </authorList>
    </citation>
    <scope>NUCLEOTIDE SEQUENCE</scope>
    <source>
        <strain evidence="18">TFB9207</strain>
    </source>
</reference>
<evidence type="ECO:0000256" key="6">
    <source>
        <dbReference type="ARBA" id="ARBA00023180"/>
    </source>
</evidence>
<dbReference type="GO" id="GO:0016158">
    <property type="term" value="F:inositol hexakisphosphate 3-phosphatase activity"/>
    <property type="evidence" value="ECO:0007669"/>
    <property type="project" value="UniProtKB-EC"/>
</dbReference>
<keyword evidence="5 17" id="KW-1015">Disulfide bond</keyword>
<feature type="disulfide bond" evidence="17">
    <location>
        <begin position="79"/>
        <end position="406"/>
    </location>
</feature>
<dbReference type="Pfam" id="PF00328">
    <property type="entry name" value="His_Phos_2"/>
    <property type="match status" value="1"/>
</dbReference>
<dbReference type="SUPFAM" id="SSF53254">
    <property type="entry name" value="Phosphoglycerate mutase-like"/>
    <property type="match status" value="1"/>
</dbReference>
<dbReference type="InterPro" id="IPR033379">
    <property type="entry name" value="Acid_Pase_AS"/>
</dbReference>
<keyword evidence="19" id="KW-1185">Reference proteome</keyword>
<dbReference type="GO" id="GO:0005576">
    <property type="term" value="C:extracellular region"/>
    <property type="evidence" value="ECO:0007669"/>
    <property type="project" value="UniProtKB-SubCell"/>
</dbReference>
<evidence type="ECO:0000256" key="17">
    <source>
        <dbReference type="PIRSR" id="PIRSR000894-2"/>
    </source>
</evidence>
<dbReference type="PANTHER" id="PTHR20963:SF24">
    <property type="entry name" value="3-PHYTASE B"/>
    <property type="match status" value="1"/>
</dbReference>
<evidence type="ECO:0000256" key="2">
    <source>
        <dbReference type="ARBA" id="ARBA00011245"/>
    </source>
</evidence>
<keyword evidence="3" id="KW-0964">Secreted</keyword>
<evidence type="ECO:0000313" key="19">
    <source>
        <dbReference type="Proteomes" id="UP001163846"/>
    </source>
</evidence>
<accession>A0AA38UF38</accession>